<protein>
    <recommendedName>
        <fullName evidence="3 9">3-deoxy-D-manno-octulosonic acid transferase</fullName>
        <shortName evidence="9">Kdo transferase</shortName>
        <ecNumber evidence="2 9">2.4.99.12</ecNumber>
    </recommendedName>
    <alternativeName>
        <fullName evidence="5 9">Lipid IV(A) 3-deoxy-D-manno-octulosonic acid transferase</fullName>
    </alternativeName>
</protein>
<comment type="similarity">
    <text evidence="9">Belongs to the glycosyltransferase group 1 family.</text>
</comment>
<comment type="subcellular location">
    <subcellularLocation>
        <location evidence="9">Cell membrane</location>
    </subcellularLocation>
</comment>
<sequence length="426" mass="46711">MYVLYRLIIGLIFYSLLPLLLFFVLITGRHRQGLGERFGLYPPLPEEKRGTRIWLHAASVGEVQAARALIAELRALLPAAGFVVTTMTLHGRNVAARQLGPDIPCFLAPLDVPGIVERAVARIAPDAYLCLETELWPLLLRTIAGRGIPVVQLNGRLSAKAAAGYRRWRWPFRRVLANFAAMAVISEVDRERYLALGAIASRLQVLGNVKYDLQLPDQPHRVRQELCRTLGIDAGTRVLVAGSTHGGEEEALLPLMQRLAAAGGWLVVVAPRHLERLAAVKALFEQQGMSFECFSDLRGGRPRRQPVVILDSLGELFTVYAIATYVFCGGSLVPRHGHNLMEAAIWDKAVFYGPSMDDFRDAARMLEAAGGGFMVRSAAELTDRILGFEQDPDAYRLACAGAGEAARAQLGAARRQARLVVDCLGN</sequence>
<dbReference type="Pfam" id="PF04413">
    <property type="entry name" value="Glycos_transf_N"/>
    <property type="match status" value="1"/>
</dbReference>
<dbReference type="UniPathway" id="UPA00958"/>
<proteinExistence type="inferred from homology"/>
<feature type="site" description="Transition state stabilizer" evidence="8">
    <location>
        <position position="132"/>
    </location>
</feature>
<accession>A0A840V424</accession>
<dbReference type="EMBL" id="JACHEO010000012">
    <property type="protein sequence ID" value="MBB5348479.1"/>
    <property type="molecule type" value="Genomic_DNA"/>
</dbReference>
<dbReference type="GO" id="GO:0005886">
    <property type="term" value="C:plasma membrane"/>
    <property type="evidence" value="ECO:0007669"/>
    <property type="project" value="UniProtKB-SubCell"/>
</dbReference>
<evidence type="ECO:0000259" key="10">
    <source>
        <dbReference type="Pfam" id="PF04413"/>
    </source>
</evidence>
<keyword evidence="11" id="KW-0328">Glycosyltransferase</keyword>
<keyword evidence="9" id="KW-0812">Transmembrane</keyword>
<evidence type="ECO:0000256" key="3">
    <source>
        <dbReference type="ARBA" id="ARBA00019077"/>
    </source>
</evidence>
<evidence type="ECO:0000256" key="8">
    <source>
        <dbReference type="PIRSR" id="PIRSR639901-2"/>
    </source>
</evidence>
<dbReference type="InterPro" id="IPR039901">
    <property type="entry name" value="Kdotransferase"/>
</dbReference>
<evidence type="ECO:0000313" key="12">
    <source>
        <dbReference type="Proteomes" id="UP000539642"/>
    </source>
</evidence>
<evidence type="ECO:0000256" key="1">
    <source>
        <dbReference type="ARBA" id="ARBA00004713"/>
    </source>
</evidence>
<dbReference type="Gene3D" id="3.40.50.2000">
    <property type="entry name" value="Glycogen Phosphorylase B"/>
    <property type="match status" value="1"/>
</dbReference>
<dbReference type="GO" id="GO:0009244">
    <property type="term" value="P:lipopolysaccharide core region biosynthetic process"/>
    <property type="evidence" value="ECO:0007669"/>
    <property type="project" value="UniProtKB-UniRule"/>
</dbReference>
<organism evidence="11 12">
    <name type="scientific">Desulfoprunum benzoelyticum</name>
    <dbReference type="NCBI Taxonomy" id="1506996"/>
    <lineage>
        <taxon>Bacteria</taxon>
        <taxon>Pseudomonadati</taxon>
        <taxon>Thermodesulfobacteriota</taxon>
        <taxon>Desulfobulbia</taxon>
        <taxon>Desulfobulbales</taxon>
        <taxon>Desulfobulbaceae</taxon>
        <taxon>Desulfoprunum</taxon>
    </lineage>
</organism>
<dbReference type="PANTHER" id="PTHR42755:SF1">
    <property type="entry name" value="3-DEOXY-D-MANNO-OCTULOSONIC ACID TRANSFERASE, MITOCHONDRIAL-RELATED"/>
    <property type="match status" value="1"/>
</dbReference>
<keyword evidence="9" id="KW-0448">Lipopolysaccharide biosynthesis</keyword>
<reference evidence="11 12" key="1">
    <citation type="submission" date="2020-08" db="EMBL/GenBank/DDBJ databases">
        <title>Genomic Encyclopedia of Type Strains, Phase IV (KMG-IV): sequencing the most valuable type-strain genomes for metagenomic binning, comparative biology and taxonomic classification.</title>
        <authorList>
            <person name="Goeker M."/>
        </authorList>
    </citation>
    <scope>NUCLEOTIDE SEQUENCE [LARGE SCALE GENOMIC DNA]</scope>
    <source>
        <strain evidence="11 12">DSM 28570</strain>
    </source>
</reference>
<dbReference type="InterPro" id="IPR038107">
    <property type="entry name" value="Glycos_transf_N_sf"/>
</dbReference>
<comment type="caution">
    <text evidence="11">The sequence shown here is derived from an EMBL/GenBank/DDBJ whole genome shotgun (WGS) entry which is preliminary data.</text>
</comment>
<name>A0A840V424_9BACT</name>
<keyword evidence="9" id="KW-0472">Membrane</keyword>
<evidence type="ECO:0000256" key="5">
    <source>
        <dbReference type="ARBA" id="ARBA00031445"/>
    </source>
</evidence>
<dbReference type="Gene3D" id="3.40.50.11720">
    <property type="entry name" value="3-Deoxy-D-manno-octulosonic-acid transferase, N-terminal domain"/>
    <property type="match status" value="1"/>
</dbReference>
<feature type="domain" description="3-deoxy-D-manno-octulosonic-acid transferase N-terminal" evidence="10">
    <location>
        <begin position="33"/>
        <end position="212"/>
    </location>
</feature>
<evidence type="ECO:0000256" key="2">
    <source>
        <dbReference type="ARBA" id="ARBA00012621"/>
    </source>
</evidence>
<evidence type="ECO:0000256" key="6">
    <source>
        <dbReference type="ARBA" id="ARBA00049183"/>
    </source>
</evidence>
<evidence type="ECO:0000313" key="11">
    <source>
        <dbReference type="EMBL" id="MBB5348479.1"/>
    </source>
</evidence>
<dbReference type="InterPro" id="IPR007507">
    <property type="entry name" value="Glycos_transf_N"/>
</dbReference>
<dbReference type="Proteomes" id="UP000539642">
    <property type="component" value="Unassembled WGS sequence"/>
</dbReference>
<feature type="transmembrane region" description="Helical" evidence="9">
    <location>
        <begin position="6"/>
        <end position="27"/>
    </location>
</feature>
<dbReference type="PANTHER" id="PTHR42755">
    <property type="entry name" value="3-DEOXY-MANNO-OCTULOSONATE CYTIDYLYLTRANSFERASE"/>
    <property type="match status" value="1"/>
</dbReference>
<feature type="site" description="Transition state stabilizer" evidence="8">
    <location>
        <position position="210"/>
    </location>
</feature>
<dbReference type="GO" id="GO:0009245">
    <property type="term" value="P:lipid A biosynthetic process"/>
    <property type="evidence" value="ECO:0007669"/>
    <property type="project" value="TreeGrafter"/>
</dbReference>
<keyword evidence="12" id="KW-1185">Reference proteome</keyword>
<evidence type="ECO:0000256" key="4">
    <source>
        <dbReference type="ARBA" id="ARBA00022679"/>
    </source>
</evidence>
<feature type="active site" description="Proton acceptor" evidence="7">
    <location>
        <position position="62"/>
    </location>
</feature>
<comment type="pathway">
    <text evidence="1 9">Bacterial outer membrane biogenesis; LPS core biosynthesis.</text>
</comment>
<keyword evidence="9" id="KW-1133">Transmembrane helix</keyword>
<dbReference type="GO" id="GO:0043842">
    <property type="term" value="F:Kdo transferase activity"/>
    <property type="evidence" value="ECO:0007669"/>
    <property type="project" value="UniProtKB-EC"/>
</dbReference>
<keyword evidence="9" id="KW-1003">Cell membrane</keyword>
<evidence type="ECO:0000256" key="7">
    <source>
        <dbReference type="PIRSR" id="PIRSR639901-1"/>
    </source>
</evidence>
<dbReference type="SUPFAM" id="SSF53756">
    <property type="entry name" value="UDP-Glycosyltransferase/glycogen phosphorylase"/>
    <property type="match status" value="1"/>
</dbReference>
<evidence type="ECO:0000256" key="9">
    <source>
        <dbReference type="RuleBase" id="RU365103"/>
    </source>
</evidence>
<comment type="catalytic activity">
    <reaction evidence="6 9">
        <text>lipid IVA (E. coli) + CMP-3-deoxy-beta-D-manno-octulosonate = alpha-Kdo-(2-&gt;6)-lipid IVA (E. coli) + CMP + H(+)</text>
        <dbReference type="Rhea" id="RHEA:28066"/>
        <dbReference type="ChEBI" id="CHEBI:15378"/>
        <dbReference type="ChEBI" id="CHEBI:58603"/>
        <dbReference type="ChEBI" id="CHEBI:60364"/>
        <dbReference type="ChEBI" id="CHEBI:60377"/>
        <dbReference type="ChEBI" id="CHEBI:85987"/>
        <dbReference type="EC" id="2.4.99.12"/>
    </reaction>
</comment>
<gene>
    <name evidence="11" type="ORF">HNQ81_002215</name>
</gene>
<keyword evidence="4 9" id="KW-0808">Transferase</keyword>
<dbReference type="AlphaFoldDB" id="A0A840V424"/>
<dbReference type="EC" id="2.4.99.12" evidence="2 9"/>
<comment type="function">
    <text evidence="9">Involved in lipopolysaccharide (LPS) biosynthesis. Catalyzes the transfer of 3-deoxy-D-manno-octulosonate (Kdo) residue(s) from CMP-Kdo to lipid IV(A), the tetraacyldisaccharide-1,4'-bisphosphate precursor of lipid A.</text>
</comment>